<dbReference type="GO" id="GO:0022857">
    <property type="term" value="F:transmembrane transporter activity"/>
    <property type="evidence" value="ECO:0007669"/>
    <property type="project" value="InterPro"/>
</dbReference>
<keyword evidence="4 6" id="KW-0472">Membrane</keyword>
<comment type="caution">
    <text evidence="8">The sequence shown here is derived from an EMBL/GenBank/DDBJ whole genome shotgun (WGS) entry which is preliminary data.</text>
</comment>
<dbReference type="PANTHER" id="PTHR23502:SF149">
    <property type="entry name" value="TRANSPORTER, PUTATIVE-RELATED"/>
    <property type="match status" value="1"/>
</dbReference>
<feature type="transmembrane region" description="Helical" evidence="6">
    <location>
        <begin position="375"/>
        <end position="397"/>
    </location>
</feature>
<dbReference type="PROSITE" id="PS50850">
    <property type="entry name" value="MFS"/>
    <property type="match status" value="1"/>
</dbReference>
<dbReference type="InterPro" id="IPR020846">
    <property type="entry name" value="MFS_dom"/>
</dbReference>
<proteinExistence type="predicted"/>
<dbReference type="OrthoDB" id="5215911at2759"/>
<evidence type="ECO:0000256" key="3">
    <source>
        <dbReference type="ARBA" id="ARBA00022989"/>
    </source>
</evidence>
<dbReference type="AlphaFoldDB" id="A0A9W8Z2C7"/>
<feature type="transmembrane region" description="Helical" evidence="6">
    <location>
        <begin position="418"/>
        <end position="439"/>
    </location>
</feature>
<feature type="transmembrane region" description="Helical" evidence="6">
    <location>
        <begin position="149"/>
        <end position="171"/>
    </location>
</feature>
<feature type="transmembrane region" description="Helical" evidence="6">
    <location>
        <begin position="53"/>
        <end position="72"/>
    </location>
</feature>
<evidence type="ECO:0000256" key="4">
    <source>
        <dbReference type="ARBA" id="ARBA00023136"/>
    </source>
</evidence>
<dbReference type="EMBL" id="JAPEVB010000001">
    <property type="protein sequence ID" value="KAJ4397359.1"/>
    <property type="molecule type" value="Genomic_DNA"/>
</dbReference>
<feature type="transmembrane region" description="Helical" evidence="6">
    <location>
        <begin position="510"/>
        <end position="533"/>
    </location>
</feature>
<organism evidence="8 9">
    <name type="scientific">Gnomoniopsis smithogilvyi</name>
    <dbReference type="NCBI Taxonomy" id="1191159"/>
    <lineage>
        <taxon>Eukaryota</taxon>
        <taxon>Fungi</taxon>
        <taxon>Dikarya</taxon>
        <taxon>Ascomycota</taxon>
        <taxon>Pezizomycotina</taxon>
        <taxon>Sordariomycetes</taxon>
        <taxon>Sordariomycetidae</taxon>
        <taxon>Diaporthales</taxon>
        <taxon>Gnomoniaceae</taxon>
        <taxon>Gnomoniopsis</taxon>
    </lineage>
</organism>
<evidence type="ECO:0000313" key="8">
    <source>
        <dbReference type="EMBL" id="KAJ4397359.1"/>
    </source>
</evidence>
<dbReference type="Proteomes" id="UP001140453">
    <property type="component" value="Unassembled WGS sequence"/>
</dbReference>
<keyword evidence="2 6" id="KW-0812">Transmembrane</keyword>
<dbReference type="InterPro" id="IPR011701">
    <property type="entry name" value="MFS"/>
</dbReference>
<dbReference type="Pfam" id="PF07690">
    <property type="entry name" value="MFS_1"/>
    <property type="match status" value="1"/>
</dbReference>
<evidence type="ECO:0000256" key="6">
    <source>
        <dbReference type="SAM" id="Phobius"/>
    </source>
</evidence>
<feature type="transmembrane region" description="Helical" evidence="6">
    <location>
        <begin position="445"/>
        <end position="470"/>
    </location>
</feature>
<feature type="domain" description="Major facilitator superfamily (MFS) profile" evidence="7">
    <location>
        <begin position="54"/>
        <end position="537"/>
    </location>
</feature>
<dbReference type="SUPFAM" id="SSF103473">
    <property type="entry name" value="MFS general substrate transporter"/>
    <property type="match status" value="1"/>
</dbReference>
<name>A0A9W8Z2C7_9PEZI</name>
<reference evidence="8" key="1">
    <citation type="submission" date="2022-10" db="EMBL/GenBank/DDBJ databases">
        <title>Tapping the CABI collections for fungal endophytes: first genome assemblies for Collariella, Neodidymelliopsis, Ascochyta clinopodiicola, Didymella pomorum, Didymosphaeria variabile, Neocosmospora piperis and Neocucurbitaria cava.</title>
        <authorList>
            <person name="Hill R."/>
        </authorList>
    </citation>
    <scope>NUCLEOTIDE SEQUENCE</scope>
    <source>
        <strain evidence="8">IMI 355082</strain>
    </source>
</reference>
<feature type="transmembrane region" description="Helical" evidence="6">
    <location>
        <begin position="208"/>
        <end position="227"/>
    </location>
</feature>
<comment type="subcellular location">
    <subcellularLocation>
        <location evidence="1">Membrane</location>
        <topology evidence="1">Multi-pass membrane protein</topology>
    </subcellularLocation>
</comment>
<feature type="transmembrane region" description="Helical" evidence="6">
    <location>
        <begin position="332"/>
        <end position="355"/>
    </location>
</feature>
<evidence type="ECO:0000259" key="7">
    <source>
        <dbReference type="PROSITE" id="PS50850"/>
    </source>
</evidence>
<feature type="transmembrane region" description="Helical" evidence="6">
    <location>
        <begin position="92"/>
        <end position="112"/>
    </location>
</feature>
<feature type="region of interest" description="Disordered" evidence="5">
    <location>
        <begin position="237"/>
        <end position="282"/>
    </location>
</feature>
<dbReference type="PANTHER" id="PTHR23502">
    <property type="entry name" value="MAJOR FACILITATOR SUPERFAMILY"/>
    <property type="match status" value="1"/>
</dbReference>
<evidence type="ECO:0000313" key="9">
    <source>
        <dbReference type="Proteomes" id="UP001140453"/>
    </source>
</evidence>
<dbReference type="Gene3D" id="1.20.1250.20">
    <property type="entry name" value="MFS general substrate transporter like domains"/>
    <property type="match status" value="1"/>
</dbReference>
<feature type="transmembrane region" description="Helical" evidence="6">
    <location>
        <begin position="119"/>
        <end position="137"/>
    </location>
</feature>
<feature type="transmembrane region" description="Helical" evidence="6">
    <location>
        <begin position="482"/>
        <end position="504"/>
    </location>
</feature>
<evidence type="ECO:0000256" key="2">
    <source>
        <dbReference type="ARBA" id="ARBA00022692"/>
    </source>
</evidence>
<keyword evidence="9" id="KW-1185">Reference proteome</keyword>
<protein>
    <recommendedName>
        <fullName evidence="7">Major facilitator superfamily (MFS) profile domain-containing protein</fullName>
    </recommendedName>
</protein>
<keyword evidence="3 6" id="KW-1133">Transmembrane helix</keyword>
<gene>
    <name evidence="8" type="ORF">N0V93_001584</name>
</gene>
<evidence type="ECO:0000256" key="5">
    <source>
        <dbReference type="SAM" id="MobiDB-lite"/>
    </source>
</evidence>
<dbReference type="GO" id="GO:0005886">
    <property type="term" value="C:plasma membrane"/>
    <property type="evidence" value="ECO:0007669"/>
    <property type="project" value="TreeGrafter"/>
</dbReference>
<feature type="transmembrane region" description="Helical" evidence="6">
    <location>
        <begin position="183"/>
        <end position="202"/>
    </location>
</feature>
<dbReference type="InterPro" id="IPR036259">
    <property type="entry name" value="MFS_trans_sf"/>
</dbReference>
<sequence>MGNQDDIELIPGTEVVFADTDGESAASQQLVLVPQPTTNPDDPLNWSSKWKTIIIFNQFVFVFVSILTPLSIAPLTQIFTIEFQKTIPQVNLLFGVAAIVLGYANFLIVPLANIYGRRPIIILCGLVCILANVWQALVTSFPSFLGARVISGLGAAANESIMPMVVSDLLFVHQRGRSMALYFWAYFLGIFIGPIIAGSIAARVNWRWFFWVCAILQGASLAFLIVAHPETKYVRPGAHSVGPGPAALRRETEDDEKNGRSRTLTNNKDDEDDTASRSSGSNHAGAVFNTILSTVERPVGAPTRAQFALIPKPRFSHGMSSVFRDVLSPFQIFSYPIVLWASLSMGFAANCVLALNLTESQVFAAPPYLFNPAQIGYTNFAFFVGAVVALLTAGPLSDWIALRKARKNGGVLEAEFRLLSVLPYVVACLVGMVVTAVGYQRGWSWEIIVVVGYGLVGVEVVGIPAVVISYAVDSYKSLPGEIMIAATVVKNSFGFAMVFFYNDWATRQGFIAPVLTLMAITVGLSLLGLAVFIPGGKRFRRATKDSRLHLL</sequence>
<evidence type="ECO:0000256" key="1">
    <source>
        <dbReference type="ARBA" id="ARBA00004141"/>
    </source>
</evidence>
<accession>A0A9W8Z2C7</accession>